<dbReference type="Proteomes" id="UP000471640">
    <property type="component" value="Unassembled WGS sequence"/>
</dbReference>
<evidence type="ECO:0000313" key="2">
    <source>
        <dbReference type="EMBL" id="NEX19134.1"/>
    </source>
</evidence>
<reference evidence="2 3" key="2">
    <citation type="submission" date="2020-02" db="EMBL/GenBank/DDBJ databases">
        <title>Genome sequences of Thiorhodococcus mannitoliphagus and Thiorhodococcus minor, purple sulfur photosynthetic bacteria in the gammaproteobacterial family, Chromatiaceae.</title>
        <authorList>
            <person name="Aviles F.A."/>
            <person name="Meyer T.E."/>
            <person name="Kyndt J.A."/>
        </authorList>
    </citation>
    <scope>NUCLEOTIDE SEQUENCE [LARGE SCALE GENOMIC DNA]</scope>
    <source>
        <strain evidence="2 3">DSM 18266</strain>
    </source>
</reference>
<keyword evidence="1" id="KW-0812">Transmembrane</keyword>
<dbReference type="EMBL" id="JAAIJR010000005">
    <property type="protein sequence ID" value="NEX19134.1"/>
    <property type="molecule type" value="Genomic_DNA"/>
</dbReference>
<feature type="transmembrane region" description="Helical" evidence="1">
    <location>
        <begin position="63"/>
        <end position="87"/>
    </location>
</feature>
<dbReference type="RefSeq" id="WP_164652038.1">
    <property type="nucleotide sequence ID" value="NZ_JAAIJR010000005.1"/>
</dbReference>
<organism evidence="2 3">
    <name type="scientific">Thiorhodococcus mannitoliphagus</name>
    <dbReference type="NCBI Taxonomy" id="329406"/>
    <lineage>
        <taxon>Bacteria</taxon>
        <taxon>Pseudomonadati</taxon>
        <taxon>Pseudomonadota</taxon>
        <taxon>Gammaproteobacteria</taxon>
        <taxon>Chromatiales</taxon>
        <taxon>Chromatiaceae</taxon>
        <taxon>Thiorhodococcus</taxon>
    </lineage>
</organism>
<dbReference type="AlphaFoldDB" id="A0A6P1DTW2"/>
<keyword evidence="3" id="KW-1185">Reference proteome</keyword>
<comment type="caution">
    <text evidence="2">The sequence shown here is derived from an EMBL/GenBank/DDBJ whole genome shotgun (WGS) entry which is preliminary data.</text>
</comment>
<sequence>MLKTLYGEIMTGRLKRLPYLGYNLLVMLLFVLIGFGISTSIGLAERMANGEIPDLQALIWDELGVIGVLLIGVALTALALAQINIAVKRIRDIGLPGWWLLLTIAVLGVFASIIGGSPLASGVNLLIFLSLLILPTDSFGKYEGEAPP</sequence>
<name>A0A6P1DTW2_9GAMM</name>
<keyword evidence="1" id="KW-1133">Transmembrane helix</keyword>
<feature type="transmembrane region" description="Helical" evidence="1">
    <location>
        <begin position="20"/>
        <end position="43"/>
    </location>
</feature>
<accession>A0A6P1DTW2</accession>
<evidence type="ECO:0000256" key="1">
    <source>
        <dbReference type="SAM" id="Phobius"/>
    </source>
</evidence>
<dbReference type="GO" id="GO:0016020">
    <property type="term" value="C:membrane"/>
    <property type="evidence" value="ECO:0007669"/>
    <property type="project" value="InterPro"/>
</dbReference>
<reference evidence="3" key="1">
    <citation type="journal article" date="2020" name="Microbiol. Resour. Announc.">
        <title>Draft Genome Sequences of Thiorhodococcus mannitoliphagus and Thiorhodococcus minor, Purple Sulfur Photosynthetic Bacteria in the Gammaproteobacterial Family Chromatiaceae.</title>
        <authorList>
            <person name="Aviles F.A."/>
            <person name="Meyer T.E."/>
            <person name="Kyndt J.A."/>
        </authorList>
    </citation>
    <scope>NUCLEOTIDE SEQUENCE [LARGE SCALE GENOMIC DNA]</scope>
    <source>
        <strain evidence="3">DSM 18266</strain>
    </source>
</reference>
<keyword evidence="1" id="KW-0472">Membrane</keyword>
<feature type="transmembrane region" description="Helical" evidence="1">
    <location>
        <begin position="99"/>
        <end position="132"/>
    </location>
</feature>
<dbReference type="Pfam" id="PF05656">
    <property type="entry name" value="DUF805"/>
    <property type="match status" value="1"/>
</dbReference>
<gene>
    <name evidence="2" type="ORF">G3480_02205</name>
</gene>
<evidence type="ECO:0000313" key="3">
    <source>
        <dbReference type="Proteomes" id="UP000471640"/>
    </source>
</evidence>
<dbReference type="InterPro" id="IPR008523">
    <property type="entry name" value="DUF805"/>
</dbReference>
<proteinExistence type="predicted"/>
<protein>
    <submittedName>
        <fullName evidence="2">DUF805 domain-containing protein</fullName>
    </submittedName>
</protein>